<dbReference type="Gene3D" id="3.40.50.1820">
    <property type="entry name" value="alpha/beta hydrolase"/>
    <property type="match status" value="1"/>
</dbReference>
<dbReference type="PANTHER" id="PTHR11005">
    <property type="entry name" value="LYSOSOMAL ACID LIPASE-RELATED"/>
    <property type="match status" value="1"/>
</dbReference>
<dbReference type="GO" id="GO:0016787">
    <property type="term" value="F:hydrolase activity"/>
    <property type="evidence" value="ECO:0007669"/>
    <property type="project" value="UniProtKB-KW"/>
</dbReference>
<protein>
    <submittedName>
        <fullName evidence="5">Alpha/beta fold hydrolase</fullName>
    </submittedName>
</protein>
<keyword evidence="5" id="KW-0378">Hydrolase</keyword>
<organism evidence="5">
    <name type="scientific">Singulisphaera sp. Ch08</name>
    <dbReference type="NCBI Taxonomy" id="3120278"/>
    <lineage>
        <taxon>Bacteria</taxon>
        <taxon>Pseudomonadati</taxon>
        <taxon>Planctomycetota</taxon>
        <taxon>Planctomycetia</taxon>
        <taxon>Isosphaerales</taxon>
        <taxon>Isosphaeraceae</taxon>
        <taxon>Singulisphaera</taxon>
    </lineage>
</organism>
<proteinExistence type="predicted"/>
<feature type="domain" description="AB hydrolase-1" evidence="4">
    <location>
        <begin position="68"/>
        <end position="355"/>
    </location>
</feature>
<feature type="region of interest" description="Disordered" evidence="3">
    <location>
        <begin position="380"/>
        <end position="419"/>
    </location>
</feature>
<dbReference type="RefSeq" id="WP_406695222.1">
    <property type="nucleotide sequence ID" value="NZ_CP155447.1"/>
</dbReference>
<evidence type="ECO:0000313" key="5">
    <source>
        <dbReference type="EMBL" id="XBH02480.1"/>
    </source>
</evidence>
<accession>A0AAU7CBI6</accession>
<dbReference type="Pfam" id="PF00561">
    <property type="entry name" value="Abhydrolase_1"/>
    <property type="match status" value="1"/>
</dbReference>
<dbReference type="InterPro" id="IPR000073">
    <property type="entry name" value="AB_hydrolase_1"/>
</dbReference>
<sequence length="419" mass="46314">MRDGRQVLRFLGICAIGLAVMPGCASMRRHTSTPDHRPCTDGFAYTKDGWMLGVRHIRPAHPDPGKLPIVLCHGLGLNATFWTITNSHLPEQLAARGYEVFLYDNRGSGESARVGRVGKINAALRQTLFLEWGDGTWNVDEMALYDVPAILDYVKQETGQERVNWVGHSLGGMLLFSFLELSPDAGRIANFVGMGSTIILADYPQKSMLNANRGLRKLTSVVSTGRLGRPLMFFQPPGLDKIDQFYYTSSVVDKQTVRGFYGYTLEDPGRSALRQLDPYLEFGHFLSADRKIDYAARLGEVTTPTLLVAGEADIMSDVPSTKLTLAGLGSVDKSLMRFGRSDGHIADYGHCDLVWSRNASKEIFPPMIDWLDRRQPGLALATPQQLQPAQATPQQPQPRPALATPQEPQPRPVLAIPRN</sequence>
<name>A0AAU7CBI6_9BACT</name>
<dbReference type="InterPro" id="IPR029058">
    <property type="entry name" value="AB_hydrolase_fold"/>
</dbReference>
<evidence type="ECO:0000256" key="3">
    <source>
        <dbReference type="SAM" id="MobiDB-lite"/>
    </source>
</evidence>
<gene>
    <name evidence="5" type="ORF">V5E97_29720</name>
</gene>
<feature type="compositionally biased region" description="Low complexity" evidence="3">
    <location>
        <begin position="380"/>
        <end position="406"/>
    </location>
</feature>
<dbReference type="SUPFAM" id="SSF53474">
    <property type="entry name" value="alpha/beta-Hydrolases"/>
    <property type="match status" value="1"/>
</dbReference>
<dbReference type="AlphaFoldDB" id="A0AAU7CBI6"/>
<reference evidence="5" key="1">
    <citation type="submission" date="2024-05" db="EMBL/GenBank/DDBJ databases">
        <title>Planctomycetes of the genus Singulisphaera possess chitinolytic capabilities.</title>
        <authorList>
            <person name="Ivanova A."/>
        </authorList>
    </citation>
    <scope>NUCLEOTIDE SEQUENCE</scope>
    <source>
        <strain evidence="5">Ch08T</strain>
    </source>
</reference>
<keyword evidence="2" id="KW-0443">Lipid metabolism</keyword>
<keyword evidence="1" id="KW-0442">Lipid degradation</keyword>
<evidence type="ECO:0000256" key="2">
    <source>
        <dbReference type="ARBA" id="ARBA00023098"/>
    </source>
</evidence>
<dbReference type="EMBL" id="CP155447">
    <property type="protein sequence ID" value="XBH02480.1"/>
    <property type="molecule type" value="Genomic_DNA"/>
</dbReference>
<evidence type="ECO:0000256" key="1">
    <source>
        <dbReference type="ARBA" id="ARBA00022963"/>
    </source>
</evidence>
<dbReference type="GO" id="GO:0016042">
    <property type="term" value="P:lipid catabolic process"/>
    <property type="evidence" value="ECO:0007669"/>
    <property type="project" value="UniProtKB-KW"/>
</dbReference>
<evidence type="ECO:0000259" key="4">
    <source>
        <dbReference type="Pfam" id="PF00561"/>
    </source>
</evidence>